<sequence length="76" mass="8371">MVIVDTNPRSGEDVRRLVEQIKVTNNEKIGGGGNINQEKRKLLSFADKYKSATTKDDEDDDVVRTPKISPGTTPAL</sequence>
<evidence type="ECO:0000313" key="3">
    <source>
        <dbReference type="Proteomes" id="UP000827892"/>
    </source>
</evidence>
<dbReference type="AlphaFoldDB" id="A0AAE8ZW63"/>
<accession>A0AAE8ZW63</accession>
<organism evidence="2 3">
    <name type="scientific">Caenorhabditis briggsae</name>
    <dbReference type="NCBI Taxonomy" id="6238"/>
    <lineage>
        <taxon>Eukaryota</taxon>
        <taxon>Metazoa</taxon>
        <taxon>Ecdysozoa</taxon>
        <taxon>Nematoda</taxon>
        <taxon>Chromadorea</taxon>
        <taxon>Rhabditida</taxon>
        <taxon>Rhabditina</taxon>
        <taxon>Rhabditomorpha</taxon>
        <taxon>Rhabditoidea</taxon>
        <taxon>Rhabditidae</taxon>
        <taxon>Peloderinae</taxon>
        <taxon>Caenorhabditis</taxon>
    </lineage>
</organism>
<dbReference type="EMBL" id="CP090896">
    <property type="protein sequence ID" value="ULT84287.1"/>
    <property type="molecule type" value="Genomic_DNA"/>
</dbReference>
<gene>
    <name evidence="2" type="ORF">L3Y34_013158</name>
</gene>
<proteinExistence type="predicted"/>
<dbReference type="Proteomes" id="UP000827892">
    <property type="component" value="Chromosome X"/>
</dbReference>
<feature type="region of interest" description="Disordered" evidence="1">
    <location>
        <begin position="51"/>
        <end position="76"/>
    </location>
</feature>
<reference evidence="2 3" key="1">
    <citation type="submission" date="2022-05" db="EMBL/GenBank/DDBJ databases">
        <title>Chromosome-level reference genomes for two strains of Caenorhabditis briggsae: an improved platform for comparative genomics.</title>
        <authorList>
            <person name="Stevens L."/>
            <person name="Andersen E.C."/>
        </authorList>
    </citation>
    <scope>NUCLEOTIDE SEQUENCE [LARGE SCALE GENOMIC DNA]</scope>
    <source>
        <strain evidence="2">QX1410_ONT</strain>
        <tissue evidence="2">Whole-organism</tissue>
    </source>
</reference>
<name>A0AAE8ZW63_CAEBR</name>
<evidence type="ECO:0000313" key="2">
    <source>
        <dbReference type="EMBL" id="ULT84287.1"/>
    </source>
</evidence>
<protein>
    <submittedName>
        <fullName evidence="2">Uncharacterized protein</fullName>
    </submittedName>
</protein>
<evidence type="ECO:0000256" key="1">
    <source>
        <dbReference type="SAM" id="MobiDB-lite"/>
    </source>
</evidence>